<dbReference type="EMBL" id="CP039345">
    <property type="protein sequence ID" value="QCD79419.1"/>
    <property type="molecule type" value="Genomic_DNA"/>
</dbReference>
<protein>
    <submittedName>
        <fullName evidence="2">Uncharacterized protein</fullName>
    </submittedName>
</protein>
<accession>A0A4D6KVU9</accession>
<evidence type="ECO:0000313" key="2">
    <source>
        <dbReference type="EMBL" id="QCD79419.1"/>
    </source>
</evidence>
<dbReference type="AlphaFoldDB" id="A0A4D6KVU9"/>
<feature type="region of interest" description="Disordered" evidence="1">
    <location>
        <begin position="141"/>
        <end position="195"/>
    </location>
</feature>
<dbReference type="Proteomes" id="UP000501690">
    <property type="component" value="Linkage Group LG1"/>
</dbReference>
<reference evidence="2 3" key="1">
    <citation type="submission" date="2019-04" db="EMBL/GenBank/DDBJ databases">
        <title>An improved genome assembly and genetic linkage map for asparagus bean, Vigna unguiculata ssp. sesquipedialis.</title>
        <authorList>
            <person name="Xia Q."/>
            <person name="Zhang R."/>
            <person name="Dong Y."/>
        </authorList>
    </citation>
    <scope>NUCLEOTIDE SEQUENCE [LARGE SCALE GENOMIC DNA]</scope>
    <source>
        <tissue evidence="2">Leaf</tissue>
    </source>
</reference>
<evidence type="ECO:0000256" key="1">
    <source>
        <dbReference type="SAM" id="MobiDB-lite"/>
    </source>
</evidence>
<organism evidence="2 3">
    <name type="scientific">Vigna unguiculata</name>
    <name type="common">Cowpea</name>
    <dbReference type="NCBI Taxonomy" id="3917"/>
    <lineage>
        <taxon>Eukaryota</taxon>
        <taxon>Viridiplantae</taxon>
        <taxon>Streptophyta</taxon>
        <taxon>Embryophyta</taxon>
        <taxon>Tracheophyta</taxon>
        <taxon>Spermatophyta</taxon>
        <taxon>Magnoliopsida</taxon>
        <taxon>eudicotyledons</taxon>
        <taxon>Gunneridae</taxon>
        <taxon>Pentapetalae</taxon>
        <taxon>rosids</taxon>
        <taxon>fabids</taxon>
        <taxon>Fabales</taxon>
        <taxon>Fabaceae</taxon>
        <taxon>Papilionoideae</taxon>
        <taxon>50 kb inversion clade</taxon>
        <taxon>NPAAA clade</taxon>
        <taxon>indigoferoid/millettioid clade</taxon>
        <taxon>Phaseoleae</taxon>
        <taxon>Vigna</taxon>
    </lineage>
</organism>
<proteinExistence type="predicted"/>
<name>A0A4D6KVU9_VIGUN</name>
<sequence length="195" mass="21122">MSADDLTIMSQSGSQLTQSSQYSDAERFVYKCLVKSVSKIPLIKKVGEDDPKCFPDELDVMLGCTLAFKLRTQPRNKCASVKVSDLLEIINYIKKLIQPLAECSHKNIIDLGGDTSTGMIADFRSKGVCNLAADSDHELMSLSGTADNDPDNSSLGTPSKRIVPNSGVSVQSSEDIESGELSATKPMKTIKQEID</sequence>
<feature type="compositionally biased region" description="Polar residues" evidence="1">
    <location>
        <begin position="142"/>
        <end position="157"/>
    </location>
</feature>
<evidence type="ECO:0000313" key="3">
    <source>
        <dbReference type="Proteomes" id="UP000501690"/>
    </source>
</evidence>
<gene>
    <name evidence="2" type="ORF">DEO72_LG1g3060</name>
</gene>
<keyword evidence="3" id="KW-1185">Reference proteome</keyword>